<dbReference type="InterPro" id="IPR038522">
    <property type="entry name" value="T4/T6SS_DotU_sf"/>
</dbReference>
<feature type="domain" description="Type IV / VI secretion system DotU" evidence="1">
    <location>
        <begin position="68"/>
        <end position="218"/>
    </location>
</feature>
<evidence type="ECO:0000313" key="3">
    <source>
        <dbReference type="EMBL" id="ECE6362665.1"/>
    </source>
</evidence>
<dbReference type="Pfam" id="PF09850">
    <property type="entry name" value="DotU"/>
    <property type="match status" value="1"/>
</dbReference>
<evidence type="ECO:0000313" key="2">
    <source>
        <dbReference type="EMBL" id="ECC1608901.1"/>
    </source>
</evidence>
<dbReference type="PANTHER" id="PTHR38033:SF1">
    <property type="entry name" value="DOTU FAMILY TYPE IV_VI SECRETION SYSTEM PROTEIN"/>
    <property type="match status" value="1"/>
</dbReference>
<sequence length="251" mass="28737">MTMPITPDMPASRLFDAIFSRWLTQFEHWKSIHLPPDELYRQVFDYSCHTVAEYGRRLTLELGVPFQTRIDAGIYALVALIDETVLYSSNWPALTFWQACPLEYHLWQTHSAGDQFPFRVQTLLDECSPAERDLAALYLRCMTLGFGAKRNVFDPGAHQETCRMLWRVAFQQDVSADEIAQWLDANSLGSALQLPLRRRLPDNSRLHLIGVIILLALLLLSQRLWLSIENTIDSSTLPTFKTGLVCRGNKP</sequence>
<name>A0A5Y1WLL7_SALER</name>
<reference evidence="2" key="1">
    <citation type="submission" date="2019-07" db="EMBL/GenBank/DDBJ databases">
        <authorList>
            <person name="Ashton P.M."/>
            <person name="Dallman T."/>
            <person name="Nair S."/>
            <person name="De Pinna E."/>
            <person name="Peters T."/>
            <person name="Grant K."/>
        </authorList>
    </citation>
    <scope>NUCLEOTIDE SEQUENCE</scope>
    <source>
        <strain evidence="3">319688</strain>
        <strain evidence="2">646013</strain>
    </source>
</reference>
<dbReference type="PANTHER" id="PTHR38033">
    <property type="entry name" value="MEMBRANE PROTEIN-RELATED"/>
    <property type="match status" value="1"/>
</dbReference>
<protein>
    <submittedName>
        <fullName evidence="2">T6SS protein Cts2U</fullName>
    </submittedName>
</protein>
<dbReference type="InterPro" id="IPR017732">
    <property type="entry name" value="T4/T6SS_DotU"/>
</dbReference>
<dbReference type="Proteomes" id="UP000839852">
    <property type="component" value="Unassembled WGS sequence"/>
</dbReference>
<gene>
    <name evidence="3" type="ORF">DPA05_24045</name>
    <name evidence="2" type="ORF">FNI14_23605</name>
</gene>
<proteinExistence type="predicted"/>
<comment type="caution">
    <text evidence="2">The sequence shown here is derived from an EMBL/GenBank/DDBJ whole genome shotgun (WGS) entry which is preliminary data.</text>
</comment>
<organism evidence="2">
    <name type="scientific">Salmonella enterica subsp. salamae</name>
    <dbReference type="NCBI Taxonomy" id="59202"/>
    <lineage>
        <taxon>Bacteria</taxon>
        <taxon>Pseudomonadati</taxon>
        <taxon>Pseudomonadota</taxon>
        <taxon>Gammaproteobacteria</taxon>
        <taxon>Enterobacterales</taxon>
        <taxon>Enterobacteriaceae</taxon>
        <taxon>Salmonella</taxon>
    </lineage>
</organism>
<evidence type="ECO:0000259" key="1">
    <source>
        <dbReference type="Pfam" id="PF09850"/>
    </source>
</evidence>
<dbReference type="Gene3D" id="1.25.40.590">
    <property type="entry name" value="Type IV / VI secretion system, DotU"/>
    <property type="match status" value="1"/>
</dbReference>
<dbReference type="EMBL" id="AAIAJV010000043">
    <property type="protein sequence ID" value="ECC1608901.1"/>
    <property type="molecule type" value="Genomic_DNA"/>
</dbReference>
<dbReference type="EMBL" id="AAIIOQ010000046">
    <property type="protein sequence ID" value="ECE6362665.1"/>
    <property type="molecule type" value="Genomic_DNA"/>
</dbReference>
<accession>A0A5Y1WLL7</accession>
<dbReference type="AlphaFoldDB" id="A0A5Y1WLL7"/>